<dbReference type="GO" id="GO:0006779">
    <property type="term" value="P:porphyrin-containing compound biosynthetic process"/>
    <property type="evidence" value="ECO:0007669"/>
    <property type="project" value="InterPro"/>
</dbReference>
<proteinExistence type="predicted"/>
<dbReference type="EMBL" id="JAKOAV010000006">
    <property type="protein sequence ID" value="MDF9407697.1"/>
    <property type="molecule type" value="Genomic_DNA"/>
</dbReference>
<dbReference type="InterPro" id="IPR000257">
    <property type="entry name" value="Uroporphyrinogen_deCOase"/>
</dbReference>
<evidence type="ECO:0000259" key="1">
    <source>
        <dbReference type="Pfam" id="PF01208"/>
    </source>
</evidence>
<name>A0A9X4H4M5_9FIRM</name>
<dbReference type="GO" id="GO:0004853">
    <property type="term" value="F:uroporphyrinogen decarboxylase activity"/>
    <property type="evidence" value="ECO:0007669"/>
    <property type="project" value="InterPro"/>
</dbReference>
<dbReference type="InterPro" id="IPR038071">
    <property type="entry name" value="UROD/MetE-like_sf"/>
</dbReference>
<comment type="caution">
    <text evidence="2">The sequence shown here is derived from an EMBL/GenBank/DDBJ whole genome shotgun (WGS) entry which is preliminary data.</text>
</comment>
<reference evidence="2" key="1">
    <citation type="submission" date="2022-02" db="EMBL/GenBank/DDBJ databases">
        <authorList>
            <person name="Leng L."/>
        </authorList>
    </citation>
    <scope>NUCLEOTIDE SEQUENCE</scope>
    <source>
        <strain evidence="2">JI</strain>
    </source>
</reference>
<dbReference type="AlphaFoldDB" id="A0A9X4H4M5"/>
<sequence>MMTGRKRVWAAFQGSHLDRPPKGEILITPEIVKEFRRPDIQTVLAYLNTDLVVLPIEQPEMNSSLWRTWAKTGYFIFGLITGPITYLNRKLGWLGFSRLMVKKPWEAREIMSKIIQNSVRSATAALEAGCDGIIAADDLAGDRGLLISPSYLEKKYFPLIAELLRGIGSRHVPCVFHSDGIIMELIVHLRKAGFWGIHGLQPSVGIGAGSFRGKGLENWVFWGNFEFEGQAGLKSDTEVKNEVLNLLKEWAGFPGYIFGSSGGLYKGLSPKAIKAAYDVITSWR</sequence>
<organism evidence="2 3">
    <name type="scientific">Pelotomaculum isophthalicicum JI</name>
    <dbReference type="NCBI Taxonomy" id="947010"/>
    <lineage>
        <taxon>Bacteria</taxon>
        <taxon>Bacillati</taxon>
        <taxon>Bacillota</taxon>
        <taxon>Clostridia</taxon>
        <taxon>Eubacteriales</taxon>
        <taxon>Desulfotomaculaceae</taxon>
        <taxon>Pelotomaculum</taxon>
    </lineage>
</organism>
<feature type="domain" description="Uroporphyrinogen decarboxylase (URO-D)" evidence="1">
    <location>
        <begin position="76"/>
        <end position="281"/>
    </location>
</feature>
<dbReference type="Pfam" id="PF01208">
    <property type="entry name" value="URO-D"/>
    <property type="match status" value="1"/>
</dbReference>
<dbReference type="Gene3D" id="3.20.20.210">
    <property type="match status" value="1"/>
</dbReference>
<evidence type="ECO:0000313" key="2">
    <source>
        <dbReference type="EMBL" id="MDF9407697.1"/>
    </source>
</evidence>
<protein>
    <recommendedName>
        <fullName evidence="1">Uroporphyrinogen decarboxylase (URO-D) domain-containing protein</fullName>
    </recommendedName>
</protein>
<dbReference type="Proteomes" id="UP001154312">
    <property type="component" value="Unassembled WGS sequence"/>
</dbReference>
<dbReference type="SUPFAM" id="SSF51726">
    <property type="entry name" value="UROD/MetE-like"/>
    <property type="match status" value="1"/>
</dbReference>
<dbReference type="RefSeq" id="WP_277442935.1">
    <property type="nucleotide sequence ID" value="NZ_JAKOAV010000006.1"/>
</dbReference>
<accession>A0A9X4H4M5</accession>
<evidence type="ECO:0000313" key="3">
    <source>
        <dbReference type="Proteomes" id="UP001154312"/>
    </source>
</evidence>
<keyword evidence="3" id="KW-1185">Reference proteome</keyword>
<dbReference type="PANTHER" id="PTHR47099">
    <property type="entry name" value="METHYLCOBAMIDE:COM METHYLTRANSFERASE MTBA"/>
    <property type="match status" value="1"/>
</dbReference>
<dbReference type="InterPro" id="IPR052024">
    <property type="entry name" value="Methanogen_methyltrans"/>
</dbReference>
<dbReference type="PANTHER" id="PTHR47099:SF1">
    <property type="entry name" value="METHYLCOBAMIDE:COM METHYLTRANSFERASE MTBA"/>
    <property type="match status" value="1"/>
</dbReference>
<gene>
    <name evidence="2" type="ORF">L7E55_04875</name>
</gene>